<comment type="caution">
    <text evidence="11">The sequence shown here is derived from an EMBL/GenBank/DDBJ whole genome shotgun (WGS) entry which is preliminary data.</text>
</comment>
<evidence type="ECO:0000256" key="3">
    <source>
        <dbReference type="ARBA" id="ARBA00022475"/>
    </source>
</evidence>
<protein>
    <submittedName>
        <fullName evidence="11">D-allose ABC transporter ATP-binding protein AlsA</fullName>
    </submittedName>
</protein>
<dbReference type="AlphaFoldDB" id="A0A3A6RF29"/>
<sequence length="506" mass="56149">MSAPIIEMQNIAKHFGSVRALDNVNLSIYSGEVHALLGENGAGKSTLMKVLSGIHEPTAGKIFVDSREYVQLTHSEAADLGISIIYQELSLIEELSVLENIFIGRLETKKIFGIEVVDWVSMRNTAELLMSDLGLNIDLDEKVENISISYKQMVEIAKALTTNARVLIMDEPTSSLTEVEVERLFFIVNRLREKGTAIVYISHKLKEIHQICDRYSVLRDGNSMGSGMVENTTNNDIIRLMVGRDLDTRDRSDYKPRSDRETLLSVQSMTSKDGQSVKDVSFEVKRGEIIGFAGLVGAGRTEIMNCLFGIVPMTKGKVLFKGKDITPSSPLDAMSNGMAYVTESRRENGFFDNFTIGENIAIARSLKEGGLFGMFGVFNKTEEDSQAIQYKELLGIKCDSIHQKITELSGGNQQKVIISKWMASNPNIIIFDEPTRGIDVGAKSEIYKIMRQLCDEGKVVIMVSSELPEILAVSDRVAVVNEGRIAKILNNDGLSEEEIMKWALPN</sequence>
<evidence type="ECO:0000256" key="7">
    <source>
        <dbReference type="ARBA" id="ARBA00022840"/>
    </source>
</evidence>
<keyword evidence="7 11" id="KW-0067">ATP-binding</keyword>
<dbReference type="EMBL" id="QVMU01000001">
    <property type="protein sequence ID" value="RJX75301.1"/>
    <property type="molecule type" value="Genomic_DNA"/>
</dbReference>
<keyword evidence="8" id="KW-1278">Translocase</keyword>
<dbReference type="FunFam" id="3.40.50.300:FF:000127">
    <property type="entry name" value="Ribose import ATP-binding protein RbsA"/>
    <property type="match status" value="1"/>
</dbReference>
<gene>
    <name evidence="11" type="primary">alsA</name>
    <name evidence="11" type="ORF">DZ860_01060</name>
</gene>
<keyword evidence="5" id="KW-0677">Repeat</keyword>
<dbReference type="CDD" id="cd03216">
    <property type="entry name" value="ABC_Carb_Monos_I"/>
    <property type="match status" value="1"/>
</dbReference>
<dbReference type="GO" id="GO:0005886">
    <property type="term" value="C:plasma membrane"/>
    <property type="evidence" value="ECO:0007669"/>
    <property type="project" value="UniProtKB-SubCell"/>
</dbReference>
<reference evidence="11 12" key="1">
    <citation type="submission" date="2018-08" db="EMBL/GenBank/DDBJ databases">
        <title>Vibrio isolated from the Eastern China Marginal Seas.</title>
        <authorList>
            <person name="Li Y."/>
        </authorList>
    </citation>
    <scope>NUCLEOTIDE SEQUENCE [LARGE SCALE GENOMIC DNA]</scope>
    <source>
        <strain evidence="11 12">BEI233</strain>
    </source>
</reference>
<dbReference type="GO" id="GO:0016887">
    <property type="term" value="F:ATP hydrolysis activity"/>
    <property type="evidence" value="ECO:0007669"/>
    <property type="project" value="InterPro"/>
</dbReference>
<evidence type="ECO:0000256" key="4">
    <source>
        <dbReference type="ARBA" id="ARBA00022597"/>
    </source>
</evidence>
<dbReference type="SMART" id="SM00382">
    <property type="entry name" value="AAA"/>
    <property type="match status" value="2"/>
</dbReference>
<evidence type="ECO:0000256" key="6">
    <source>
        <dbReference type="ARBA" id="ARBA00022741"/>
    </source>
</evidence>
<dbReference type="SUPFAM" id="SSF52540">
    <property type="entry name" value="P-loop containing nucleoside triphosphate hydrolases"/>
    <property type="match status" value="2"/>
</dbReference>
<dbReference type="PANTHER" id="PTHR43790">
    <property type="entry name" value="CARBOHYDRATE TRANSPORT ATP-BINDING PROTEIN MG119-RELATED"/>
    <property type="match status" value="1"/>
</dbReference>
<evidence type="ECO:0000313" key="11">
    <source>
        <dbReference type="EMBL" id="RJX75301.1"/>
    </source>
</evidence>
<dbReference type="InterPro" id="IPR003593">
    <property type="entry name" value="AAA+_ATPase"/>
</dbReference>
<dbReference type="PROSITE" id="PS00211">
    <property type="entry name" value="ABC_TRANSPORTER_1"/>
    <property type="match status" value="1"/>
</dbReference>
<dbReference type="OrthoDB" id="9776369at2"/>
<dbReference type="GO" id="GO:0005524">
    <property type="term" value="F:ATP binding"/>
    <property type="evidence" value="ECO:0007669"/>
    <property type="project" value="UniProtKB-KW"/>
</dbReference>
<keyword evidence="2" id="KW-0813">Transport</keyword>
<feature type="domain" description="ABC transporter" evidence="10">
    <location>
        <begin position="6"/>
        <end position="245"/>
    </location>
</feature>
<keyword evidence="4" id="KW-0762">Sugar transport</keyword>
<dbReference type="Pfam" id="PF00005">
    <property type="entry name" value="ABC_tran"/>
    <property type="match status" value="2"/>
</dbReference>
<dbReference type="Proteomes" id="UP000273252">
    <property type="component" value="Unassembled WGS sequence"/>
</dbReference>
<dbReference type="InterPro" id="IPR003439">
    <property type="entry name" value="ABC_transporter-like_ATP-bd"/>
</dbReference>
<dbReference type="PANTHER" id="PTHR43790:SF3">
    <property type="entry name" value="D-ALLOSE IMPORT ATP-BINDING PROTEIN ALSA-RELATED"/>
    <property type="match status" value="1"/>
</dbReference>
<organism evidence="11 12">
    <name type="scientific">Vibrio sinensis</name>
    <dbReference type="NCBI Taxonomy" id="2302434"/>
    <lineage>
        <taxon>Bacteria</taxon>
        <taxon>Pseudomonadati</taxon>
        <taxon>Pseudomonadota</taxon>
        <taxon>Gammaproteobacteria</taxon>
        <taxon>Vibrionales</taxon>
        <taxon>Vibrionaceae</taxon>
        <taxon>Vibrio</taxon>
    </lineage>
</organism>
<evidence type="ECO:0000256" key="9">
    <source>
        <dbReference type="ARBA" id="ARBA00023136"/>
    </source>
</evidence>
<comment type="subcellular location">
    <subcellularLocation>
        <location evidence="1">Cell membrane</location>
        <topology evidence="1">Peripheral membrane protein</topology>
    </subcellularLocation>
</comment>
<evidence type="ECO:0000259" key="10">
    <source>
        <dbReference type="PROSITE" id="PS50893"/>
    </source>
</evidence>
<dbReference type="CDD" id="cd03215">
    <property type="entry name" value="ABC_Carb_Monos_II"/>
    <property type="match status" value="1"/>
</dbReference>
<dbReference type="NCBIfam" id="NF007253">
    <property type="entry name" value="PRK09700.1"/>
    <property type="match status" value="1"/>
</dbReference>
<dbReference type="InterPro" id="IPR017871">
    <property type="entry name" value="ABC_transporter-like_CS"/>
</dbReference>
<dbReference type="InterPro" id="IPR050107">
    <property type="entry name" value="ABC_carbohydrate_import_ATPase"/>
</dbReference>
<dbReference type="InterPro" id="IPR027417">
    <property type="entry name" value="P-loop_NTPase"/>
</dbReference>
<keyword evidence="3" id="KW-1003">Cell membrane</keyword>
<proteinExistence type="predicted"/>
<keyword evidence="12" id="KW-1185">Reference proteome</keyword>
<keyword evidence="6" id="KW-0547">Nucleotide-binding</keyword>
<evidence type="ECO:0000313" key="12">
    <source>
        <dbReference type="Proteomes" id="UP000273252"/>
    </source>
</evidence>
<feature type="domain" description="ABC transporter" evidence="10">
    <location>
        <begin position="261"/>
        <end position="504"/>
    </location>
</feature>
<evidence type="ECO:0000256" key="5">
    <source>
        <dbReference type="ARBA" id="ARBA00022737"/>
    </source>
</evidence>
<keyword evidence="9" id="KW-0472">Membrane</keyword>
<dbReference type="RefSeq" id="WP_120029057.1">
    <property type="nucleotide sequence ID" value="NZ_QVMU01000001.1"/>
</dbReference>
<accession>A0A3A6RF29</accession>
<name>A0A3A6RF29_9VIBR</name>
<evidence type="ECO:0000256" key="1">
    <source>
        <dbReference type="ARBA" id="ARBA00004202"/>
    </source>
</evidence>
<dbReference type="Gene3D" id="3.40.50.300">
    <property type="entry name" value="P-loop containing nucleotide triphosphate hydrolases"/>
    <property type="match status" value="2"/>
</dbReference>
<evidence type="ECO:0000256" key="8">
    <source>
        <dbReference type="ARBA" id="ARBA00022967"/>
    </source>
</evidence>
<dbReference type="PROSITE" id="PS50893">
    <property type="entry name" value="ABC_TRANSPORTER_2"/>
    <property type="match status" value="2"/>
</dbReference>
<evidence type="ECO:0000256" key="2">
    <source>
        <dbReference type="ARBA" id="ARBA00022448"/>
    </source>
</evidence>